<feature type="region of interest" description="Disordered" evidence="1">
    <location>
        <begin position="307"/>
        <end position="361"/>
    </location>
</feature>
<feature type="compositionally biased region" description="Low complexity" evidence="1">
    <location>
        <begin position="451"/>
        <end position="470"/>
    </location>
</feature>
<feature type="compositionally biased region" description="Polar residues" evidence="1">
    <location>
        <begin position="307"/>
        <end position="318"/>
    </location>
</feature>
<dbReference type="RefSeq" id="XP_060457469.1">
    <property type="nucleotide sequence ID" value="XM_060600924.1"/>
</dbReference>
<feature type="region of interest" description="Disordered" evidence="1">
    <location>
        <begin position="51"/>
        <end position="91"/>
    </location>
</feature>
<feature type="region of interest" description="Disordered" evidence="1">
    <location>
        <begin position="1"/>
        <end position="38"/>
    </location>
</feature>
<dbReference type="Proteomes" id="UP001233271">
    <property type="component" value="Chromosome 4"/>
</dbReference>
<evidence type="ECO:0000313" key="2">
    <source>
        <dbReference type="EMBL" id="BEI92204.1"/>
    </source>
</evidence>
<feature type="region of interest" description="Disordered" evidence="1">
    <location>
        <begin position="435"/>
        <end position="525"/>
    </location>
</feature>
<feature type="region of interest" description="Disordered" evidence="1">
    <location>
        <begin position="103"/>
        <end position="159"/>
    </location>
</feature>
<gene>
    <name evidence="2" type="ORF">CcaverHIS019_0410240</name>
</gene>
<dbReference type="AlphaFoldDB" id="A0AA48QW92"/>
<reference evidence="2" key="1">
    <citation type="journal article" date="2023" name="BMC Genomics">
        <title>Chromosome-level genome assemblies of Cutaneotrichosporon spp. (Trichosporonales, Basidiomycota) reveal imbalanced evolution between nucleotide sequences and chromosome synteny.</title>
        <authorList>
            <person name="Kobayashi Y."/>
            <person name="Kayamori A."/>
            <person name="Aoki K."/>
            <person name="Shiwa Y."/>
            <person name="Matsutani M."/>
            <person name="Fujita N."/>
            <person name="Sugita T."/>
            <person name="Iwasaki W."/>
            <person name="Tanaka N."/>
            <person name="Takashima M."/>
        </authorList>
    </citation>
    <scope>NUCLEOTIDE SEQUENCE</scope>
    <source>
        <strain evidence="2">HIS019</strain>
    </source>
</reference>
<organism evidence="2 3">
    <name type="scientific">Cutaneotrichosporon cavernicola</name>
    <dbReference type="NCBI Taxonomy" id="279322"/>
    <lineage>
        <taxon>Eukaryota</taxon>
        <taxon>Fungi</taxon>
        <taxon>Dikarya</taxon>
        <taxon>Basidiomycota</taxon>
        <taxon>Agaricomycotina</taxon>
        <taxon>Tremellomycetes</taxon>
        <taxon>Trichosporonales</taxon>
        <taxon>Trichosporonaceae</taxon>
        <taxon>Cutaneotrichosporon</taxon>
    </lineage>
</organism>
<feature type="compositionally biased region" description="Basic and acidic residues" evidence="1">
    <location>
        <begin position="23"/>
        <end position="36"/>
    </location>
</feature>
<dbReference type="KEGG" id="ccac:CcaHIS019_0410240"/>
<dbReference type="EMBL" id="AP028215">
    <property type="protein sequence ID" value="BEI92204.1"/>
    <property type="molecule type" value="Genomic_DNA"/>
</dbReference>
<name>A0AA48QW92_9TREE</name>
<feature type="compositionally biased region" description="Basic and acidic residues" evidence="1">
    <location>
        <begin position="322"/>
        <end position="348"/>
    </location>
</feature>
<dbReference type="GeneID" id="85496074"/>
<evidence type="ECO:0000256" key="1">
    <source>
        <dbReference type="SAM" id="MobiDB-lite"/>
    </source>
</evidence>
<proteinExistence type="predicted"/>
<feature type="compositionally biased region" description="Acidic residues" evidence="1">
    <location>
        <begin position="129"/>
        <end position="159"/>
    </location>
</feature>
<accession>A0AA48QW92</accession>
<protein>
    <submittedName>
        <fullName evidence="2">Uncharacterized protein</fullName>
    </submittedName>
</protein>
<keyword evidence="3" id="KW-1185">Reference proteome</keyword>
<evidence type="ECO:0000313" key="3">
    <source>
        <dbReference type="Proteomes" id="UP001233271"/>
    </source>
</evidence>
<sequence length="693" mass="77103">MTTPSSGYATLDDISRDVLSNGDRVHGSDPRSKPIEGKVLGQEISDVIESLIGNIPKSEEGGGLDTVDMDVDSPLNDNGSPEAGPGPSTAAFREANRHLYSDGSLDMNGRFSDGESDDLGPVDEGGQKDDEDEGEEGGGEEDEKKEEEEEDESDSQQEQLDEVLKVDRGFYDVLVHDLKECIDEAAWTLDLWKRVFVHEYGWSPEPLLDKYGALIEAAVPAFTAKLDRKVPVTTGQLELPTSAAFAQVYQELKAWDWDNPTTRKIDFLHNYKQKYGVMANHVLRKYSGLLKQLLPRYAARMNANIRKTIQNPTSSQMGSKPANRETQESARETQESARETQESAREAQESTNGPALERKVNGVSSNNLQLFHLLVDDLRARDWSKPGFTQRAWVIDLRKVLGEDQVHRAKIIMGMHAPQLRRMVPEYANQMDFNRYHGKARPPPRAGPVNSSASSIARASPPRSSSSSPKAPRRPRPIVRLPGVQATARTLDSAANKVSNAPYARPLERERTPRPRHPSYVMLPRRDGPLSFPSALAELDVEVYRHQSANHTVLPQLAVFSDYLTSQAGSQYKALVTRIRDLGPAIESQLDDMRVVAKDVDRLQAAVRTEWAAFQVSGAMADVVMDVDGERAGRQAWEYKQAAAVARRSVLLGHRAELDRMREERVKCLAKVRRIDEVVVAARAKIEAALMEE</sequence>